<sequence>MNNTRRLAAGLLTAALTMGVLPAPVLADASSGEFDRYTSSFENSTPSYSDQLRSTLRGKGWGIEDSLEYVAWQNSKRDVYPTQSGWYEDDLCMGCRFAPLPAPDGVAAFVTLVPRAEFGTFMRNMPPGEGRAIGVEVVDPPNSDYIYVYEAGYSS</sequence>
<evidence type="ECO:0000313" key="3">
    <source>
        <dbReference type="Proteomes" id="UP000557899"/>
    </source>
</evidence>
<gene>
    <name evidence="2" type="ORF">GX859_09870</name>
</gene>
<feature type="signal peptide" evidence="1">
    <location>
        <begin position="1"/>
        <end position="27"/>
    </location>
</feature>
<dbReference type="EMBL" id="JAAZHI010000194">
    <property type="protein sequence ID" value="NLA56579.1"/>
    <property type="molecule type" value="Genomic_DNA"/>
</dbReference>
<feature type="chain" id="PRO_5038613147" description="Secreted protein" evidence="1">
    <location>
        <begin position="28"/>
        <end position="155"/>
    </location>
</feature>
<protein>
    <recommendedName>
        <fullName evidence="4">Secreted protein</fullName>
    </recommendedName>
</protein>
<comment type="caution">
    <text evidence="2">The sequence shown here is derived from an EMBL/GenBank/DDBJ whole genome shotgun (WGS) entry which is preliminary data.</text>
</comment>
<evidence type="ECO:0008006" key="4">
    <source>
        <dbReference type="Google" id="ProtNLM"/>
    </source>
</evidence>
<proteinExistence type="predicted"/>
<name>A0A7X6PQU5_9CORY</name>
<accession>A0A7X6PQU5</accession>
<dbReference type="AlphaFoldDB" id="A0A7X6PQU5"/>
<organism evidence="2 3">
    <name type="scientific">Corynebacterium humireducens</name>
    <dbReference type="NCBI Taxonomy" id="1223514"/>
    <lineage>
        <taxon>Bacteria</taxon>
        <taxon>Bacillati</taxon>
        <taxon>Actinomycetota</taxon>
        <taxon>Actinomycetes</taxon>
        <taxon>Mycobacteriales</taxon>
        <taxon>Corynebacteriaceae</taxon>
        <taxon>Corynebacterium</taxon>
    </lineage>
</organism>
<reference evidence="2 3" key="1">
    <citation type="journal article" date="2020" name="Biotechnol. Biofuels">
        <title>New insights from the biogas microbiome by comprehensive genome-resolved metagenomics of nearly 1600 species originating from multiple anaerobic digesters.</title>
        <authorList>
            <person name="Campanaro S."/>
            <person name="Treu L."/>
            <person name="Rodriguez-R L.M."/>
            <person name="Kovalovszki A."/>
            <person name="Ziels R.M."/>
            <person name="Maus I."/>
            <person name="Zhu X."/>
            <person name="Kougias P.G."/>
            <person name="Basile A."/>
            <person name="Luo G."/>
            <person name="Schluter A."/>
            <person name="Konstantinidis K.T."/>
            <person name="Angelidaki I."/>
        </authorList>
    </citation>
    <scope>NUCLEOTIDE SEQUENCE [LARGE SCALE GENOMIC DNA]</scope>
    <source>
        <strain evidence="2">AS15tlH2ME_198</strain>
    </source>
</reference>
<keyword evidence="1" id="KW-0732">Signal</keyword>
<evidence type="ECO:0000313" key="2">
    <source>
        <dbReference type="EMBL" id="NLA56579.1"/>
    </source>
</evidence>
<dbReference type="Proteomes" id="UP000557899">
    <property type="component" value="Unassembled WGS sequence"/>
</dbReference>
<evidence type="ECO:0000256" key="1">
    <source>
        <dbReference type="SAM" id="SignalP"/>
    </source>
</evidence>